<protein>
    <recommendedName>
        <fullName evidence="6">B box-type domain-containing protein</fullName>
    </recommendedName>
</protein>
<dbReference type="InterPro" id="IPR049808">
    <property type="entry name" value="CONSTANS-like_Bbox1"/>
</dbReference>
<dbReference type="CDD" id="cd19821">
    <property type="entry name" value="Bbox1_BBX-like"/>
    <property type="match status" value="1"/>
</dbReference>
<evidence type="ECO:0000313" key="8">
    <source>
        <dbReference type="Proteomes" id="UP001443914"/>
    </source>
</evidence>
<dbReference type="Pfam" id="PF00643">
    <property type="entry name" value="zf-B_box"/>
    <property type="match status" value="1"/>
</dbReference>
<organism evidence="7 8">
    <name type="scientific">Saponaria officinalis</name>
    <name type="common">Common soapwort</name>
    <name type="synonym">Lychnis saponaria</name>
    <dbReference type="NCBI Taxonomy" id="3572"/>
    <lineage>
        <taxon>Eukaryota</taxon>
        <taxon>Viridiplantae</taxon>
        <taxon>Streptophyta</taxon>
        <taxon>Embryophyta</taxon>
        <taxon>Tracheophyta</taxon>
        <taxon>Spermatophyta</taxon>
        <taxon>Magnoliopsida</taxon>
        <taxon>eudicotyledons</taxon>
        <taxon>Gunneridae</taxon>
        <taxon>Pentapetalae</taxon>
        <taxon>Caryophyllales</taxon>
        <taxon>Caryophyllaceae</taxon>
        <taxon>Caryophylleae</taxon>
        <taxon>Saponaria</taxon>
    </lineage>
</organism>
<dbReference type="Proteomes" id="UP001443914">
    <property type="component" value="Unassembled WGS sequence"/>
</dbReference>
<dbReference type="GO" id="GO:0008270">
    <property type="term" value="F:zinc ion binding"/>
    <property type="evidence" value="ECO:0007669"/>
    <property type="project" value="UniProtKB-KW"/>
</dbReference>
<feature type="compositionally biased region" description="Polar residues" evidence="5">
    <location>
        <begin position="192"/>
        <end position="248"/>
    </location>
</feature>
<reference evidence="7 8" key="1">
    <citation type="submission" date="2024-03" db="EMBL/GenBank/DDBJ databases">
        <title>WGS assembly of Saponaria officinalis var. Norfolk2.</title>
        <authorList>
            <person name="Jenkins J."/>
            <person name="Shu S."/>
            <person name="Grimwood J."/>
            <person name="Barry K."/>
            <person name="Goodstein D."/>
            <person name="Schmutz J."/>
            <person name="Leebens-Mack J."/>
            <person name="Osbourn A."/>
        </authorList>
    </citation>
    <scope>NUCLEOTIDE SEQUENCE [LARGE SCALE GENOMIC DNA]</scope>
    <source>
        <strain evidence="8">cv. Norfolk2</strain>
        <strain evidence="7">JIC</strain>
        <tissue evidence="7">Leaf</tissue>
    </source>
</reference>
<dbReference type="EMBL" id="JBDFQZ010000011">
    <property type="protein sequence ID" value="KAK9676267.1"/>
    <property type="molecule type" value="Genomic_DNA"/>
</dbReference>
<dbReference type="EMBL" id="JBDFQZ010000011">
    <property type="protein sequence ID" value="KAK9676266.1"/>
    <property type="molecule type" value="Genomic_DNA"/>
</dbReference>
<sequence>MEKTCEFCAAPRPIIYCQADGAFLCLSCDSKVHSANALSSRHTRTLLCDSCRYNQANVRCLDHLMLLCKGCDARMHRLSPQHKKLTISSFSGCPSAKNFAALWGFGVNELNDFSARGQHGPDSSMEDTSSFVSAEHESCSSGQYYKEPINHHKEQNNYLIMQQILDLKKLQFTDESEQSSPLLRRYDEVVTPSATHSTSGKLNEGLNSELQENPCTVSNPQNLDGSNKASKGDRFTSSSQLDNLSGSPSVGDPFWPSRSPADPNQIWSQNIQDLGVCEEAEYSDVFNIPDVDVTFRNFEDFFTGDVGLAESLLGDDDLMWSEIEKAANEEISAYSSVDVSKKGEHTRYETPNQLSQSMRNSYHLIRSSGSPSFSPSRLSAESSGSECLDSGNSGSMSESYGTEIEGGEPSIRSSKERKKTRMHDKQSPLSPRKSKADTHKRIKSRCIKVEGYESDAANVTKSY</sequence>
<dbReference type="PANTHER" id="PTHR31717">
    <property type="entry name" value="ZINC FINGER PROTEIN CONSTANS-LIKE 10"/>
    <property type="match status" value="1"/>
</dbReference>
<feature type="compositionally biased region" description="Polar residues" evidence="5">
    <location>
        <begin position="390"/>
        <end position="400"/>
    </location>
</feature>
<evidence type="ECO:0000256" key="5">
    <source>
        <dbReference type="SAM" id="MobiDB-lite"/>
    </source>
</evidence>
<dbReference type="EMBL" id="JBDFQZ010000011">
    <property type="protein sequence ID" value="KAK9676268.1"/>
    <property type="molecule type" value="Genomic_DNA"/>
</dbReference>
<evidence type="ECO:0000256" key="1">
    <source>
        <dbReference type="ARBA" id="ARBA00022723"/>
    </source>
</evidence>
<comment type="caution">
    <text evidence="7">The sequence shown here is derived from an EMBL/GenBank/DDBJ whole genome shotgun (WGS) entry which is preliminary data.</text>
</comment>
<feature type="domain" description="B box-type" evidence="6">
    <location>
        <begin position="1"/>
        <end position="47"/>
    </location>
</feature>
<dbReference type="PROSITE" id="PS50119">
    <property type="entry name" value="ZF_BBOX"/>
    <property type="match status" value="2"/>
</dbReference>
<proteinExistence type="predicted"/>
<dbReference type="SMART" id="SM00336">
    <property type="entry name" value="BBOX"/>
    <property type="match status" value="2"/>
</dbReference>
<feature type="compositionally biased region" description="Basic and acidic residues" evidence="5">
    <location>
        <begin position="339"/>
        <end position="348"/>
    </location>
</feature>
<evidence type="ECO:0000313" key="7">
    <source>
        <dbReference type="EMBL" id="KAK9676268.1"/>
    </source>
</evidence>
<gene>
    <name evidence="7" type="ORF">RND81_11G065300</name>
</gene>
<feature type="compositionally biased region" description="Polar residues" evidence="5">
    <location>
        <begin position="349"/>
        <end position="360"/>
    </location>
</feature>
<keyword evidence="1" id="KW-0479">Metal-binding</keyword>
<evidence type="ECO:0000256" key="4">
    <source>
        <dbReference type="PROSITE-ProRule" id="PRU00024"/>
    </source>
</evidence>
<dbReference type="PANTHER" id="PTHR31717:SF40">
    <property type="entry name" value="ZINC FINGER PROTEIN CONSTANS-LIKE 10"/>
    <property type="match status" value="1"/>
</dbReference>
<keyword evidence="8" id="KW-1185">Reference proteome</keyword>
<name>A0AAW1HIN8_SAPOF</name>
<dbReference type="InterPro" id="IPR000315">
    <property type="entry name" value="Znf_B-box"/>
</dbReference>
<feature type="compositionally biased region" description="Low complexity" evidence="5">
    <location>
        <begin position="367"/>
        <end position="383"/>
    </location>
</feature>
<keyword evidence="2 4" id="KW-0863">Zinc-finger</keyword>
<evidence type="ECO:0000259" key="6">
    <source>
        <dbReference type="PROSITE" id="PS50119"/>
    </source>
</evidence>
<accession>A0AAW1HIN8</accession>
<feature type="domain" description="B box-type" evidence="6">
    <location>
        <begin position="43"/>
        <end position="87"/>
    </location>
</feature>
<keyword evidence="3" id="KW-0862">Zinc</keyword>
<dbReference type="AlphaFoldDB" id="A0AAW1HIN8"/>
<feature type="region of interest" description="Disordered" evidence="5">
    <location>
        <begin position="335"/>
        <end position="444"/>
    </location>
</feature>
<feature type="region of interest" description="Disordered" evidence="5">
    <location>
        <begin position="181"/>
        <end position="263"/>
    </location>
</feature>
<evidence type="ECO:0000256" key="3">
    <source>
        <dbReference type="ARBA" id="ARBA00022833"/>
    </source>
</evidence>
<evidence type="ECO:0000256" key="2">
    <source>
        <dbReference type="ARBA" id="ARBA00022771"/>
    </source>
</evidence>